<keyword evidence="1" id="KW-1133">Transmembrane helix</keyword>
<dbReference type="EMBL" id="JACHXD010000003">
    <property type="protein sequence ID" value="MBB3118236.1"/>
    <property type="molecule type" value="Genomic_DNA"/>
</dbReference>
<sequence>MTGLKWRVHYWLIGLNPAAAAGVLGLLLAGLLHFGLTRPGVQRLETERAASLARTQSVAALRAEQAAAGPRAEPLMAARLRASLPLVSSASVNGTLERMQAASEAGGLQLNKGSYQLQAGGGQGVQRYSISLPVKGAYPALRAFIRQVLGEAPNLVLERVSFTRNSKEEAQVEAQLEFAAYFRKPE</sequence>
<keyword evidence="1" id="KW-0812">Transmembrane</keyword>
<feature type="transmembrane region" description="Helical" evidence="1">
    <location>
        <begin position="12"/>
        <end position="34"/>
    </location>
</feature>
<organism evidence="2 3">
    <name type="scientific">Pseudoduganella violacea</name>
    <dbReference type="NCBI Taxonomy" id="1715466"/>
    <lineage>
        <taxon>Bacteria</taxon>
        <taxon>Pseudomonadati</taxon>
        <taxon>Pseudomonadota</taxon>
        <taxon>Betaproteobacteria</taxon>
        <taxon>Burkholderiales</taxon>
        <taxon>Oxalobacteraceae</taxon>
        <taxon>Telluria group</taxon>
        <taxon>Pseudoduganella</taxon>
    </lineage>
</organism>
<evidence type="ECO:0000256" key="1">
    <source>
        <dbReference type="SAM" id="Phobius"/>
    </source>
</evidence>
<accession>A0A7W5FT58</accession>
<dbReference type="RefSeq" id="WP_183440180.1">
    <property type="nucleotide sequence ID" value="NZ_JACHXD010000003.1"/>
</dbReference>
<dbReference type="InterPro" id="IPR014717">
    <property type="entry name" value="Transl_elong_EF1B/ribsomal_bS6"/>
</dbReference>
<gene>
    <name evidence="2" type="ORF">FHS03_001267</name>
</gene>
<evidence type="ECO:0008006" key="4">
    <source>
        <dbReference type="Google" id="ProtNLM"/>
    </source>
</evidence>
<reference evidence="2 3" key="1">
    <citation type="submission" date="2020-08" db="EMBL/GenBank/DDBJ databases">
        <title>Genomic Encyclopedia of Type Strains, Phase III (KMG-III): the genomes of soil and plant-associated and newly described type strains.</title>
        <authorList>
            <person name="Whitman W."/>
        </authorList>
    </citation>
    <scope>NUCLEOTIDE SEQUENCE [LARGE SCALE GENOMIC DNA]</scope>
    <source>
        <strain evidence="2 3">CECT 8897</strain>
    </source>
</reference>
<evidence type="ECO:0000313" key="3">
    <source>
        <dbReference type="Proteomes" id="UP000541535"/>
    </source>
</evidence>
<comment type="caution">
    <text evidence="2">The sequence shown here is derived from an EMBL/GenBank/DDBJ whole genome shotgun (WGS) entry which is preliminary data.</text>
</comment>
<protein>
    <recommendedName>
        <fullName evidence="4">Type 4a pilus biogenesis protein PilO</fullName>
    </recommendedName>
</protein>
<proteinExistence type="predicted"/>
<dbReference type="Gene3D" id="3.30.70.60">
    <property type="match status" value="1"/>
</dbReference>
<keyword evidence="3" id="KW-1185">Reference proteome</keyword>
<evidence type="ECO:0000313" key="2">
    <source>
        <dbReference type="EMBL" id="MBB3118236.1"/>
    </source>
</evidence>
<name>A0A7W5FT58_9BURK</name>
<dbReference type="AlphaFoldDB" id="A0A7W5FT58"/>
<dbReference type="Proteomes" id="UP000541535">
    <property type="component" value="Unassembled WGS sequence"/>
</dbReference>
<keyword evidence="1" id="KW-0472">Membrane</keyword>